<reference evidence="1" key="1">
    <citation type="submission" date="2020-10" db="EMBL/GenBank/DDBJ databases">
        <authorList>
            <person name="Castelo-Branco R."/>
            <person name="Eusebio N."/>
            <person name="Adriana R."/>
            <person name="Vieira A."/>
            <person name="Brugerolle De Fraissinette N."/>
            <person name="Rezende De Castro R."/>
            <person name="Schneider M.P."/>
            <person name="Vasconcelos V."/>
            <person name="Leao P.N."/>
        </authorList>
    </citation>
    <scope>NUCLEOTIDE SEQUENCE</scope>
    <source>
        <strain evidence="1">LEGE 11480</strain>
    </source>
</reference>
<organism evidence="1 2">
    <name type="scientific">Romeriopsis navalis LEGE 11480</name>
    <dbReference type="NCBI Taxonomy" id="2777977"/>
    <lineage>
        <taxon>Bacteria</taxon>
        <taxon>Bacillati</taxon>
        <taxon>Cyanobacteriota</taxon>
        <taxon>Cyanophyceae</taxon>
        <taxon>Leptolyngbyales</taxon>
        <taxon>Leptolyngbyaceae</taxon>
        <taxon>Romeriopsis</taxon>
        <taxon>Romeriopsis navalis</taxon>
    </lineage>
</organism>
<protein>
    <submittedName>
        <fullName evidence="1">DUF4278 domain-containing protein</fullName>
    </submittedName>
</protein>
<dbReference type="InterPro" id="IPR025458">
    <property type="entry name" value="DUF4278"/>
</dbReference>
<gene>
    <name evidence="1" type="ORF">IQ266_21595</name>
</gene>
<keyword evidence="2" id="KW-1185">Reference proteome</keyword>
<comment type="caution">
    <text evidence="1">The sequence shown here is derived from an EMBL/GenBank/DDBJ whole genome shotgun (WGS) entry which is preliminary data.</text>
</comment>
<dbReference type="RefSeq" id="WP_264327155.1">
    <property type="nucleotide sequence ID" value="NZ_JADEXQ010000100.1"/>
</dbReference>
<proteinExistence type="predicted"/>
<sequence length="128" mass="14275">MQLIYRGVQHDRQTAALKVRETGVSGKYRGQVWNQQALAETPAAAPLHHLKYRGAAYTIGEIETAKTRQPIEAVVPSGTVLSNLLPQVSRLHKANLQHNIEHRLEVAKAQGNSNLIAMLEREFQEVMS</sequence>
<dbReference type="Proteomes" id="UP000625316">
    <property type="component" value="Unassembled WGS sequence"/>
</dbReference>
<dbReference type="AlphaFoldDB" id="A0A928VTK9"/>
<dbReference type="Pfam" id="PF14105">
    <property type="entry name" value="DUF4278"/>
    <property type="match status" value="1"/>
</dbReference>
<name>A0A928VTK9_9CYAN</name>
<evidence type="ECO:0000313" key="2">
    <source>
        <dbReference type="Proteomes" id="UP000625316"/>
    </source>
</evidence>
<accession>A0A928VTK9</accession>
<dbReference type="EMBL" id="JADEXQ010000100">
    <property type="protein sequence ID" value="MBE9032335.1"/>
    <property type="molecule type" value="Genomic_DNA"/>
</dbReference>
<evidence type="ECO:0000313" key="1">
    <source>
        <dbReference type="EMBL" id="MBE9032335.1"/>
    </source>
</evidence>